<dbReference type="Pfam" id="PF20151">
    <property type="entry name" value="DUF6533"/>
    <property type="match status" value="1"/>
</dbReference>
<reference evidence="3" key="1">
    <citation type="journal article" date="2020" name="New Phytol.">
        <title>Comparative genomics reveals dynamic genome evolution in host specialist ectomycorrhizal fungi.</title>
        <authorList>
            <person name="Lofgren L.A."/>
            <person name="Nguyen N.H."/>
            <person name="Vilgalys R."/>
            <person name="Ruytinx J."/>
            <person name="Liao H.L."/>
            <person name="Branco S."/>
            <person name="Kuo A."/>
            <person name="LaButti K."/>
            <person name="Lipzen A."/>
            <person name="Andreopoulos W."/>
            <person name="Pangilinan J."/>
            <person name="Riley R."/>
            <person name="Hundley H."/>
            <person name="Na H."/>
            <person name="Barry K."/>
            <person name="Grigoriev I.V."/>
            <person name="Stajich J.E."/>
            <person name="Kennedy P.G."/>
        </authorList>
    </citation>
    <scope>NUCLEOTIDE SEQUENCE</scope>
    <source>
        <strain evidence="3">DOB743</strain>
    </source>
</reference>
<evidence type="ECO:0000313" key="4">
    <source>
        <dbReference type="Proteomes" id="UP000714275"/>
    </source>
</evidence>
<protein>
    <recommendedName>
        <fullName evidence="2">DUF6533 domain-containing protein</fullName>
    </recommendedName>
</protein>
<accession>A0A9P6ZXX7</accession>
<dbReference type="Proteomes" id="UP000714275">
    <property type="component" value="Unassembled WGS sequence"/>
</dbReference>
<proteinExistence type="predicted"/>
<dbReference type="InterPro" id="IPR045340">
    <property type="entry name" value="DUF6533"/>
</dbReference>
<keyword evidence="4" id="KW-1185">Reference proteome</keyword>
<evidence type="ECO:0000313" key="3">
    <source>
        <dbReference type="EMBL" id="KAG1777836.1"/>
    </source>
</evidence>
<evidence type="ECO:0000256" key="1">
    <source>
        <dbReference type="SAM" id="Phobius"/>
    </source>
</evidence>
<keyword evidence="1" id="KW-0812">Transmembrane</keyword>
<dbReference type="AlphaFoldDB" id="A0A9P6ZXX7"/>
<keyword evidence="1" id="KW-0472">Membrane</keyword>
<dbReference type="EMBL" id="JABBWD010000019">
    <property type="protein sequence ID" value="KAG1777836.1"/>
    <property type="molecule type" value="Genomic_DNA"/>
</dbReference>
<feature type="domain" description="DUF6533" evidence="2">
    <location>
        <begin position="32"/>
        <end position="76"/>
    </location>
</feature>
<name>A0A9P6ZXX7_9AGAM</name>
<comment type="caution">
    <text evidence="3">The sequence shown here is derived from an EMBL/GenBank/DDBJ whole genome shotgun (WGS) entry which is preliminary data.</text>
</comment>
<feature type="transmembrane region" description="Helical" evidence="1">
    <location>
        <begin position="29"/>
        <end position="49"/>
    </location>
</feature>
<feature type="transmembrane region" description="Helical" evidence="1">
    <location>
        <begin position="134"/>
        <end position="161"/>
    </location>
</feature>
<keyword evidence="1" id="KW-1133">Transmembrane helix</keyword>
<gene>
    <name evidence="3" type="ORF">EV702DRAFT_225981</name>
</gene>
<evidence type="ECO:0000259" key="2">
    <source>
        <dbReference type="Pfam" id="PF20151"/>
    </source>
</evidence>
<organism evidence="3 4">
    <name type="scientific">Suillus placidus</name>
    <dbReference type="NCBI Taxonomy" id="48579"/>
    <lineage>
        <taxon>Eukaryota</taxon>
        <taxon>Fungi</taxon>
        <taxon>Dikarya</taxon>
        <taxon>Basidiomycota</taxon>
        <taxon>Agaricomycotina</taxon>
        <taxon>Agaricomycetes</taxon>
        <taxon>Agaricomycetidae</taxon>
        <taxon>Boletales</taxon>
        <taxon>Suillineae</taxon>
        <taxon>Suillaceae</taxon>
        <taxon>Suillus</taxon>
    </lineage>
</organism>
<feature type="transmembrane region" description="Helical" evidence="1">
    <location>
        <begin position="61"/>
        <end position="81"/>
    </location>
</feature>
<dbReference type="OrthoDB" id="2678584at2759"/>
<sequence length="206" mass="23220">MVVYHTRIVIHSSISNDPSWWPFINSYQIFGYFTVAASVGVIYDWALTFGQEVELFWSQHWSLMTILYLSVRYVGLGYVVLKMMTNVPTISISDSVGRIMYDTLESTNEVVDVMLGVIMIARLYSMYLRSRKVLVFLVVIFLAVRIANAVMAAISMMHISVEEVALSGTYGCNVDYGGDPILLYTITWILAIVLKSLRCVSQSGLL</sequence>
<feature type="transmembrane region" description="Helical" evidence="1">
    <location>
        <begin position="181"/>
        <end position="200"/>
    </location>
</feature>